<evidence type="ECO:0000313" key="1">
    <source>
        <dbReference type="EMBL" id="CSC55795.1"/>
    </source>
</evidence>
<accession>A0A655Z1R9</accession>
<sequence>MFAAHAVIDVGLQHGVVANTTQLNAVARHHARIVFEVLAHFGFAFIFKQRFQLGNHPVAIQLLRRIQIIVRNW</sequence>
<organism evidence="1 2">
    <name type="scientific">Vibrio cholerae</name>
    <dbReference type="NCBI Taxonomy" id="666"/>
    <lineage>
        <taxon>Bacteria</taxon>
        <taxon>Pseudomonadati</taxon>
        <taxon>Pseudomonadota</taxon>
        <taxon>Gammaproteobacteria</taxon>
        <taxon>Vibrionales</taxon>
        <taxon>Vibrionaceae</taxon>
        <taxon>Vibrio</taxon>
    </lineage>
</organism>
<proteinExistence type="predicted"/>
<name>A0A655Z1R9_VIBCL</name>
<gene>
    <name evidence="1" type="ORF">ERS013201_02925</name>
</gene>
<dbReference type="Proteomes" id="UP000046067">
    <property type="component" value="Unassembled WGS sequence"/>
</dbReference>
<protein>
    <submittedName>
        <fullName evidence="1">Uncharacterized protein</fullName>
    </submittedName>
</protein>
<dbReference type="EMBL" id="CWQJ01000021">
    <property type="protein sequence ID" value="CSC55795.1"/>
    <property type="molecule type" value="Genomic_DNA"/>
</dbReference>
<evidence type="ECO:0000313" key="2">
    <source>
        <dbReference type="Proteomes" id="UP000046067"/>
    </source>
</evidence>
<reference evidence="1 2" key="1">
    <citation type="submission" date="2015-07" db="EMBL/GenBank/DDBJ databases">
        <authorList>
            <consortium name="Pathogen Informatics"/>
        </authorList>
    </citation>
    <scope>NUCLEOTIDE SEQUENCE [LARGE SCALE GENOMIC DNA]</scope>
    <source>
        <strain evidence="1 2">A325</strain>
    </source>
</reference>
<dbReference type="AlphaFoldDB" id="A0A655Z1R9"/>